<dbReference type="Gene3D" id="3.30.1240.10">
    <property type="match status" value="1"/>
</dbReference>
<dbReference type="SUPFAM" id="SSF56784">
    <property type="entry name" value="HAD-like"/>
    <property type="match status" value="1"/>
</dbReference>
<dbReference type="InterPro" id="IPR006379">
    <property type="entry name" value="HAD-SF_hydro_IIB"/>
</dbReference>
<organism evidence="1 2">
    <name type="scientific">Mycoplasma putrefaciens (strain ATCC 15718 / NCTC 10155 / C30 KS-1 / KS-1)</name>
    <dbReference type="NCBI Taxonomy" id="743965"/>
    <lineage>
        <taxon>Bacteria</taxon>
        <taxon>Bacillati</taxon>
        <taxon>Mycoplasmatota</taxon>
        <taxon>Mollicutes</taxon>
        <taxon>Mycoplasmataceae</taxon>
        <taxon>Mycoplasma</taxon>
    </lineage>
</organism>
<protein>
    <submittedName>
        <fullName evidence="1">HAD family hydrolase</fullName>
    </submittedName>
</protein>
<dbReference type="NCBIfam" id="TIGR01484">
    <property type="entry name" value="HAD-SF-IIB"/>
    <property type="match status" value="1"/>
</dbReference>
<dbReference type="Proteomes" id="UP000008907">
    <property type="component" value="Chromosome"/>
</dbReference>
<dbReference type="KEGG" id="mpf:MPUT_0599"/>
<dbReference type="InterPro" id="IPR023214">
    <property type="entry name" value="HAD_sf"/>
</dbReference>
<dbReference type="InterPro" id="IPR036412">
    <property type="entry name" value="HAD-like_sf"/>
</dbReference>
<gene>
    <name evidence="1" type="ordered locus">MPUT_0599</name>
</gene>
<proteinExistence type="predicted"/>
<dbReference type="Gene3D" id="3.40.50.1000">
    <property type="entry name" value="HAD superfamily/HAD-like"/>
    <property type="match status" value="1"/>
</dbReference>
<dbReference type="Pfam" id="PF08282">
    <property type="entry name" value="Hydrolase_3"/>
    <property type="match status" value="1"/>
</dbReference>
<dbReference type="GO" id="GO:0000287">
    <property type="term" value="F:magnesium ion binding"/>
    <property type="evidence" value="ECO:0007669"/>
    <property type="project" value="TreeGrafter"/>
</dbReference>
<evidence type="ECO:0000313" key="2">
    <source>
        <dbReference type="Proteomes" id="UP000008907"/>
    </source>
</evidence>
<dbReference type="GO" id="GO:0016791">
    <property type="term" value="F:phosphatase activity"/>
    <property type="evidence" value="ECO:0007669"/>
    <property type="project" value="TreeGrafter"/>
</dbReference>
<dbReference type="RefSeq" id="WP_014035308.1">
    <property type="nucleotide sequence ID" value="NC_015946.1"/>
</dbReference>
<reference evidence="1 2" key="1">
    <citation type="journal article" date="2011" name="J. Bacteriol.">
        <title>Genome Sequence of Mycoplasma putrefaciens Type Strain KS1.</title>
        <authorList>
            <person name="Calcutt M.J."/>
            <person name="Foecking M.F."/>
        </authorList>
    </citation>
    <scope>NUCLEOTIDE SEQUENCE [LARGE SCALE GENOMIC DNA]</scope>
    <source>
        <strain evidence="2">ATCC 15718 / NCTC 10155 / C30 KS-1 / KS-1</strain>
    </source>
</reference>
<dbReference type="PANTHER" id="PTHR10000:SF8">
    <property type="entry name" value="HAD SUPERFAMILY HYDROLASE-LIKE, TYPE 3"/>
    <property type="match status" value="1"/>
</dbReference>
<dbReference type="PANTHER" id="PTHR10000">
    <property type="entry name" value="PHOSPHOSERINE PHOSPHATASE"/>
    <property type="match status" value="1"/>
</dbReference>
<dbReference type="GO" id="GO:0005829">
    <property type="term" value="C:cytosol"/>
    <property type="evidence" value="ECO:0007669"/>
    <property type="project" value="TreeGrafter"/>
</dbReference>
<dbReference type="AlphaFoldDB" id="A0A7U3ZT13"/>
<accession>A0A7U3ZT13</accession>
<evidence type="ECO:0000313" key="1">
    <source>
        <dbReference type="EMBL" id="AEM68953.1"/>
    </source>
</evidence>
<dbReference type="EMBL" id="CP003021">
    <property type="protein sequence ID" value="AEM68953.1"/>
    <property type="molecule type" value="Genomic_DNA"/>
</dbReference>
<sequence length="280" mass="31836">MNKKIKLLILDMDGTSYHKMGPIIQDNIEPLNQIIDKGIEVVFVTGRPVLSKQNNLEKHGFTKNHTLIAGYNGACIFDLQTNKILASNPIKWSIAKQVYDLAASSKFKDHDIKIWGYATDLKTVVLSKSKDLTTDYDSELNLFDGKLVQFAEIDKEYDFFKLLAFNANKEFFETLKTQLKLNVSTDNNKIIEININGINKKFAVDWFKNHLNIELENIAAMGDGMNDYEMIKHVGIGVAFKNSVDALKEIAQVYIDKTSEQGAVKEFINNYILLRKDTND</sequence>
<keyword evidence="1" id="KW-0378">Hydrolase</keyword>
<name>A0A7U3ZT13_MYCPK</name>